<reference evidence="1 2" key="1">
    <citation type="submission" date="2020-09" db="EMBL/GenBank/DDBJ databases">
        <title>De no assembly of potato wild relative species, Solanum commersonii.</title>
        <authorList>
            <person name="Cho K."/>
        </authorList>
    </citation>
    <scope>NUCLEOTIDE SEQUENCE [LARGE SCALE GENOMIC DNA]</scope>
    <source>
        <strain evidence="1">LZ3.2</strain>
        <tissue evidence="1">Leaf</tissue>
    </source>
</reference>
<dbReference type="EMBL" id="JACXVP010000009">
    <property type="protein sequence ID" value="KAG5586746.1"/>
    <property type="molecule type" value="Genomic_DNA"/>
</dbReference>
<gene>
    <name evidence="1" type="ORF">H5410_047180</name>
</gene>
<dbReference type="AlphaFoldDB" id="A0A9J5XGF5"/>
<name>A0A9J5XGF5_SOLCO</name>
<organism evidence="1 2">
    <name type="scientific">Solanum commersonii</name>
    <name type="common">Commerson's wild potato</name>
    <name type="synonym">Commerson's nightshade</name>
    <dbReference type="NCBI Taxonomy" id="4109"/>
    <lineage>
        <taxon>Eukaryota</taxon>
        <taxon>Viridiplantae</taxon>
        <taxon>Streptophyta</taxon>
        <taxon>Embryophyta</taxon>
        <taxon>Tracheophyta</taxon>
        <taxon>Spermatophyta</taxon>
        <taxon>Magnoliopsida</taxon>
        <taxon>eudicotyledons</taxon>
        <taxon>Gunneridae</taxon>
        <taxon>Pentapetalae</taxon>
        <taxon>asterids</taxon>
        <taxon>lamiids</taxon>
        <taxon>Solanales</taxon>
        <taxon>Solanaceae</taxon>
        <taxon>Solanoideae</taxon>
        <taxon>Solaneae</taxon>
        <taxon>Solanum</taxon>
    </lineage>
</organism>
<protein>
    <submittedName>
        <fullName evidence="1">Uncharacterized protein</fullName>
    </submittedName>
</protein>
<dbReference type="Proteomes" id="UP000824120">
    <property type="component" value="Chromosome 9"/>
</dbReference>
<accession>A0A9J5XGF5</accession>
<proteinExistence type="predicted"/>
<keyword evidence="2" id="KW-1185">Reference proteome</keyword>
<sequence length="152" mass="17065">MNLRRSLNVATSDSMDGADPPFSGKKHFARLNLHSLIPIHFSICLYHYSSQITYPPHETRSISMQVKFWDRPKEKLVIFIGAGGSTFQGDTPPLANAKTYLQIHKDDASVISFFAGDLFCARLNNNPSVQFFVAKECSFSFLTTFPSIIQES</sequence>
<evidence type="ECO:0000313" key="1">
    <source>
        <dbReference type="EMBL" id="KAG5586746.1"/>
    </source>
</evidence>
<evidence type="ECO:0000313" key="2">
    <source>
        <dbReference type="Proteomes" id="UP000824120"/>
    </source>
</evidence>
<comment type="caution">
    <text evidence="1">The sequence shown here is derived from an EMBL/GenBank/DDBJ whole genome shotgun (WGS) entry which is preliminary data.</text>
</comment>